<feature type="region of interest" description="Disordered" evidence="1">
    <location>
        <begin position="204"/>
        <end position="261"/>
    </location>
</feature>
<name>A0AAN0JLC0_AMPQE</name>
<proteinExistence type="predicted"/>
<keyword evidence="4" id="KW-1185">Reference proteome</keyword>
<accession>A0AAN0JLC0</accession>
<protein>
    <submittedName>
        <fullName evidence="3">Uncharacterized protein</fullName>
    </submittedName>
</protein>
<keyword evidence="2" id="KW-0812">Transmembrane</keyword>
<feature type="compositionally biased region" description="Polar residues" evidence="1">
    <location>
        <begin position="222"/>
        <end position="231"/>
    </location>
</feature>
<reference evidence="3" key="2">
    <citation type="submission" date="2024-06" db="UniProtKB">
        <authorList>
            <consortium name="EnsemblMetazoa"/>
        </authorList>
    </citation>
    <scope>IDENTIFICATION</scope>
</reference>
<dbReference type="AlphaFoldDB" id="A0AAN0JLC0"/>
<dbReference type="Proteomes" id="UP000007879">
    <property type="component" value="Unassembled WGS sequence"/>
</dbReference>
<organism evidence="3 4">
    <name type="scientific">Amphimedon queenslandica</name>
    <name type="common">Sponge</name>
    <dbReference type="NCBI Taxonomy" id="400682"/>
    <lineage>
        <taxon>Eukaryota</taxon>
        <taxon>Metazoa</taxon>
        <taxon>Porifera</taxon>
        <taxon>Demospongiae</taxon>
        <taxon>Heteroscleromorpha</taxon>
        <taxon>Haplosclerida</taxon>
        <taxon>Niphatidae</taxon>
        <taxon>Amphimedon</taxon>
    </lineage>
</organism>
<dbReference type="KEGG" id="aqu:109585913"/>
<evidence type="ECO:0000313" key="3">
    <source>
        <dbReference type="EnsemblMetazoa" id="XP_019857615.1"/>
    </source>
</evidence>
<evidence type="ECO:0000313" key="4">
    <source>
        <dbReference type="Proteomes" id="UP000007879"/>
    </source>
</evidence>
<feature type="compositionally biased region" description="Basic and acidic residues" evidence="1">
    <location>
        <begin position="243"/>
        <end position="257"/>
    </location>
</feature>
<dbReference type="EnsemblMetazoa" id="XM_020002056.1">
    <property type="protein sequence ID" value="XP_019857615.1"/>
    <property type="gene ID" value="LOC109585913"/>
</dbReference>
<feature type="compositionally biased region" description="Polar residues" evidence="1">
    <location>
        <begin position="117"/>
        <end position="126"/>
    </location>
</feature>
<evidence type="ECO:0000256" key="1">
    <source>
        <dbReference type="SAM" id="MobiDB-lite"/>
    </source>
</evidence>
<keyword evidence="2" id="KW-1133">Transmembrane helix</keyword>
<sequence>MNITGAVPVPLNQQCTITVVVSNGVGSSEPFILAFIASILPTASSTLSPTVSTRTSSVIITVSVSAAGGFVVLLVIIIVCFLSLRLHHKKKSCNKRKASESHGLPNKQVLFDGKLSPLQSTNTNEPPANPTKEVPTGGGVRSTKEPIYSDLGVVPSTGTKLLAKTEVSTVQYVDIESVRPKSKAPPVLSYDDGVVSVSGATVIGATGGDTNPPPIPDKKSKGVTTTGQETNDGADAARNLPHHVNDEGRREGGREEAGSTVADMPVIGIVSSYL</sequence>
<dbReference type="RefSeq" id="XP_019857615.1">
    <property type="nucleotide sequence ID" value="XM_020002056.1"/>
</dbReference>
<dbReference type="GeneID" id="109585913"/>
<evidence type="ECO:0000256" key="2">
    <source>
        <dbReference type="SAM" id="Phobius"/>
    </source>
</evidence>
<keyword evidence="2" id="KW-0472">Membrane</keyword>
<feature type="region of interest" description="Disordered" evidence="1">
    <location>
        <begin position="116"/>
        <end position="143"/>
    </location>
</feature>
<reference evidence="4" key="1">
    <citation type="journal article" date="2010" name="Nature">
        <title>The Amphimedon queenslandica genome and the evolution of animal complexity.</title>
        <authorList>
            <person name="Srivastava M."/>
            <person name="Simakov O."/>
            <person name="Chapman J."/>
            <person name="Fahey B."/>
            <person name="Gauthier M.E."/>
            <person name="Mitros T."/>
            <person name="Richards G.S."/>
            <person name="Conaco C."/>
            <person name="Dacre M."/>
            <person name="Hellsten U."/>
            <person name="Larroux C."/>
            <person name="Putnam N.H."/>
            <person name="Stanke M."/>
            <person name="Adamska M."/>
            <person name="Darling A."/>
            <person name="Degnan S.M."/>
            <person name="Oakley T.H."/>
            <person name="Plachetzki D.C."/>
            <person name="Zhai Y."/>
            <person name="Adamski M."/>
            <person name="Calcino A."/>
            <person name="Cummins S.F."/>
            <person name="Goodstein D.M."/>
            <person name="Harris C."/>
            <person name="Jackson D.J."/>
            <person name="Leys S.P."/>
            <person name="Shu S."/>
            <person name="Woodcroft B.J."/>
            <person name="Vervoort M."/>
            <person name="Kosik K.S."/>
            <person name="Manning G."/>
            <person name="Degnan B.M."/>
            <person name="Rokhsar D.S."/>
        </authorList>
    </citation>
    <scope>NUCLEOTIDE SEQUENCE [LARGE SCALE GENOMIC DNA]</scope>
</reference>
<feature type="transmembrane region" description="Helical" evidence="2">
    <location>
        <begin position="58"/>
        <end position="82"/>
    </location>
</feature>